<dbReference type="SUPFAM" id="SSF51735">
    <property type="entry name" value="NAD(P)-binding Rossmann-fold domains"/>
    <property type="match status" value="1"/>
</dbReference>
<dbReference type="GO" id="GO:0050664">
    <property type="term" value="F:oxidoreductase activity, acting on NAD(P)H, oxygen as acceptor"/>
    <property type="evidence" value="ECO:0007669"/>
    <property type="project" value="TreeGrafter"/>
</dbReference>
<sequence>MSTKLIARCPNHLGRYCRPITPLKRWQATASKDPLVPFKPWAATQHSRRYYTVKKETGTNVTGLPRETEFGNKRFADFDLAGNTFVVTGGARGLGLALAEALVEAGGKVYCLDRLPEPDEQWQRAQQRVVPEWGGSLEYRQVDVNNTAELNKLMGDIAAENSGIHGVIAAAGIQQLTPAIDYSAEDIEKMMKTNYTAAFMTAQAAARMMFKYKCRGSICFVASMSGSVANKGLLSSAYNSSKAALVQLARNLAMEWSAVKENNEGGIRVNCLSPGHIITPMVLKNFEEVPGLRETWSRENMLGRLAEPSEFKGAALFLMSNASTFMTGSNLVIDGGHTAW</sequence>
<dbReference type="PANTHER" id="PTHR43008:SF10">
    <property type="entry name" value="CHAIN DEHYDROGENASE_OXIDOREDUCTASE, PUTATIVE (AFU_ORTHOLOGUE AFUA_2G15740)-RELATED"/>
    <property type="match status" value="1"/>
</dbReference>
<dbReference type="InterPro" id="IPR057326">
    <property type="entry name" value="KR_dom"/>
</dbReference>
<dbReference type="GO" id="GO:0016616">
    <property type="term" value="F:oxidoreductase activity, acting on the CH-OH group of donors, NAD or NADP as acceptor"/>
    <property type="evidence" value="ECO:0007669"/>
    <property type="project" value="UniProtKB-ARBA"/>
</dbReference>
<dbReference type="OrthoDB" id="1669814at2759"/>
<reference evidence="5 6" key="1">
    <citation type="journal article" date="2018" name="PLoS Pathog.">
        <title>Evolution of structural diversity of trichothecenes, a family of toxins produced by plant pathogenic and entomopathogenic fungi.</title>
        <authorList>
            <person name="Proctor R.H."/>
            <person name="McCormick S.P."/>
            <person name="Kim H.S."/>
            <person name="Cardoza R.E."/>
            <person name="Stanley A.M."/>
            <person name="Lindo L."/>
            <person name="Kelly A."/>
            <person name="Brown D.W."/>
            <person name="Lee T."/>
            <person name="Vaughan M.M."/>
            <person name="Alexander N.J."/>
            <person name="Busman M."/>
            <person name="Gutierrez S."/>
        </authorList>
    </citation>
    <scope>NUCLEOTIDE SEQUENCE [LARGE SCALE GENOMIC DNA]</scope>
    <source>
        <strain evidence="5 6">IBT 40837</strain>
    </source>
</reference>
<dbReference type="Proteomes" id="UP000266272">
    <property type="component" value="Unassembled WGS sequence"/>
</dbReference>
<feature type="domain" description="Ketoreductase" evidence="4">
    <location>
        <begin position="83"/>
        <end position="262"/>
    </location>
</feature>
<evidence type="ECO:0000256" key="2">
    <source>
        <dbReference type="ARBA" id="ARBA00022857"/>
    </source>
</evidence>
<dbReference type="PROSITE" id="PS00061">
    <property type="entry name" value="ADH_SHORT"/>
    <property type="match status" value="1"/>
</dbReference>
<dbReference type="AlphaFoldDB" id="A0A395NC53"/>
<dbReference type="InterPro" id="IPR002347">
    <property type="entry name" value="SDR_fam"/>
</dbReference>
<name>A0A395NC53_TRIAR</name>
<dbReference type="EMBL" id="PXOA01000618">
    <property type="protein sequence ID" value="RFU73686.1"/>
    <property type="molecule type" value="Genomic_DNA"/>
</dbReference>
<comment type="similarity">
    <text evidence="1">Belongs to the short-chain dehydrogenases/reductases (SDR) family.</text>
</comment>
<protein>
    <submittedName>
        <fullName evidence="5">Short-chain dehydrogenase</fullName>
    </submittedName>
</protein>
<dbReference type="FunFam" id="3.40.50.720:FF:000245">
    <property type="entry name" value="Short chain dehydrogenase, putative"/>
    <property type="match status" value="1"/>
</dbReference>
<dbReference type="InterPro" id="IPR036291">
    <property type="entry name" value="NAD(P)-bd_dom_sf"/>
</dbReference>
<dbReference type="STRING" id="490622.A0A395NC53"/>
<dbReference type="Pfam" id="PF13561">
    <property type="entry name" value="adh_short_C2"/>
    <property type="match status" value="1"/>
</dbReference>
<evidence type="ECO:0000313" key="6">
    <source>
        <dbReference type="Proteomes" id="UP000266272"/>
    </source>
</evidence>
<dbReference type="SMART" id="SM00822">
    <property type="entry name" value="PKS_KR"/>
    <property type="match status" value="1"/>
</dbReference>
<proteinExistence type="inferred from homology"/>
<evidence type="ECO:0000259" key="4">
    <source>
        <dbReference type="SMART" id="SM00822"/>
    </source>
</evidence>
<dbReference type="PRINTS" id="PR00081">
    <property type="entry name" value="GDHRDH"/>
</dbReference>
<dbReference type="PANTHER" id="PTHR43008">
    <property type="entry name" value="BENZIL REDUCTASE"/>
    <property type="match status" value="1"/>
</dbReference>
<organism evidence="5 6">
    <name type="scientific">Trichoderma arundinaceum</name>
    <dbReference type="NCBI Taxonomy" id="490622"/>
    <lineage>
        <taxon>Eukaryota</taxon>
        <taxon>Fungi</taxon>
        <taxon>Dikarya</taxon>
        <taxon>Ascomycota</taxon>
        <taxon>Pezizomycotina</taxon>
        <taxon>Sordariomycetes</taxon>
        <taxon>Hypocreomycetidae</taxon>
        <taxon>Hypocreales</taxon>
        <taxon>Hypocreaceae</taxon>
        <taxon>Trichoderma</taxon>
    </lineage>
</organism>
<comment type="caution">
    <text evidence="5">The sequence shown here is derived from an EMBL/GenBank/DDBJ whole genome shotgun (WGS) entry which is preliminary data.</text>
</comment>
<evidence type="ECO:0000256" key="1">
    <source>
        <dbReference type="ARBA" id="ARBA00006484"/>
    </source>
</evidence>
<gene>
    <name evidence="5" type="ORF">TARUN_8558</name>
</gene>
<evidence type="ECO:0000256" key="3">
    <source>
        <dbReference type="ARBA" id="ARBA00023002"/>
    </source>
</evidence>
<keyword evidence="2" id="KW-0521">NADP</keyword>
<keyword evidence="3" id="KW-0560">Oxidoreductase</keyword>
<dbReference type="Gene3D" id="3.40.50.720">
    <property type="entry name" value="NAD(P)-binding Rossmann-like Domain"/>
    <property type="match status" value="1"/>
</dbReference>
<evidence type="ECO:0000313" key="5">
    <source>
        <dbReference type="EMBL" id="RFU73686.1"/>
    </source>
</evidence>
<accession>A0A395NC53</accession>
<keyword evidence="6" id="KW-1185">Reference proteome</keyword>
<dbReference type="InterPro" id="IPR020904">
    <property type="entry name" value="Sc_DH/Rdtase_CS"/>
</dbReference>